<dbReference type="GO" id="GO:0005737">
    <property type="term" value="C:cytoplasm"/>
    <property type="evidence" value="ECO:0007669"/>
    <property type="project" value="TreeGrafter"/>
</dbReference>
<dbReference type="AlphaFoldDB" id="A0AAV4ABS6"/>
<dbReference type="PRINTS" id="PR00633">
    <property type="entry name" value="RCCNDNSATION"/>
</dbReference>
<reference evidence="2 3" key="1">
    <citation type="journal article" date="2021" name="Elife">
        <title>Chloroplast acquisition without the gene transfer in kleptoplastic sea slugs, Plakobranchus ocellatus.</title>
        <authorList>
            <person name="Maeda T."/>
            <person name="Takahashi S."/>
            <person name="Yoshida T."/>
            <person name="Shimamura S."/>
            <person name="Takaki Y."/>
            <person name="Nagai Y."/>
            <person name="Toyoda A."/>
            <person name="Suzuki Y."/>
            <person name="Arimoto A."/>
            <person name="Ishii H."/>
            <person name="Satoh N."/>
            <person name="Nishiyama T."/>
            <person name="Hasebe M."/>
            <person name="Maruyama T."/>
            <person name="Minagawa J."/>
            <person name="Obokata J."/>
            <person name="Shigenobu S."/>
        </authorList>
    </citation>
    <scope>NUCLEOTIDE SEQUENCE [LARGE SCALE GENOMIC DNA]</scope>
</reference>
<protein>
    <submittedName>
        <fullName evidence="2">X-linked retinitis pigmentosa GTPase regulator</fullName>
    </submittedName>
</protein>
<dbReference type="GO" id="GO:0005085">
    <property type="term" value="F:guanyl-nucleotide exchange factor activity"/>
    <property type="evidence" value="ECO:0007669"/>
    <property type="project" value="TreeGrafter"/>
</dbReference>
<comment type="caution">
    <text evidence="2">The sequence shown here is derived from an EMBL/GenBank/DDBJ whole genome shotgun (WGS) entry which is preliminary data.</text>
</comment>
<dbReference type="PROSITE" id="PS00626">
    <property type="entry name" value="RCC1_2"/>
    <property type="match status" value="2"/>
</dbReference>
<dbReference type="PROSITE" id="PS50012">
    <property type="entry name" value="RCC1_3"/>
    <property type="match status" value="3"/>
</dbReference>
<accession>A0AAV4ABS6</accession>
<dbReference type="Pfam" id="PF00415">
    <property type="entry name" value="RCC1"/>
    <property type="match status" value="2"/>
</dbReference>
<gene>
    <name evidence="2" type="ORF">PoB_003070800</name>
</gene>
<feature type="repeat" description="RCC1" evidence="1">
    <location>
        <begin position="84"/>
        <end position="140"/>
    </location>
</feature>
<evidence type="ECO:0000313" key="2">
    <source>
        <dbReference type="EMBL" id="GFO04203.1"/>
    </source>
</evidence>
<dbReference type="Proteomes" id="UP000735302">
    <property type="component" value="Unassembled WGS sequence"/>
</dbReference>
<dbReference type="InterPro" id="IPR051553">
    <property type="entry name" value="Ran_GTPase-activating"/>
</dbReference>
<dbReference type="PANTHER" id="PTHR45982:SF1">
    <property type="entry name" value="REGULATOR OF CHROMOSOME CONDENSATION"/>
    <property type="match status" value="1"/>
</dbReference>
<keyword evidence="3" id="KW-1185">Reference proteome</keyword>
<evidence type="ECO:0000313" key="3">
    <source>
        <dbReference type="Proteomes" id="UP000735302"/>
    </source>
</evidence>
<dbReference type="PANTHER" id="PTHR45982">
    <property type="entry name" value="REGULATOR OF CHROMOSOME CONDENSATION"/>
    <property type="match status" value="1"/>
</dbReference>
<feature type="repeat" description="RCC1" evidence="1">
    <location>
        <begin position="28"/>
        <end position="83"/>
    </location>
</feature>
<dbReference type="InterPro" id="IPR009091">
    <property type="entry name" value="RCC1/BLIP-II"/>
</dbReference>
<organism evidence="2 3">
    <name type="scientific">Plakobranchus ocellatus</name>
    <dbReference type="NCBI Taxonomy" id="259542"/>
    <lineage>
        <taxon>Eukaryota</taxon>
        <taxon>Metazoa</taxon>
        <taxon>Spiralia</taxon>
        <taxon>Lophotrochozoa</taxon>
        <taxon>Mollusca</taxon>
        <taxon>Gastropoda</taxon>
        <taxon>Heterobranchia</taxon>
        <taxon>Euthyneura</taxon>
        <taxon>Panpulmonata</taxon>
        <taxon>Sacoglossa</taxon>
        <taxon>Placobranchoidea</taxon>
        <taxon>Plakobranchidae</taxon>
        <taxon>Plakobranchus</taxon>
    </lineage>
</organism>
<dbReference type="SUPFAM" id="SSF50985">
    <property type="entry name" value="RCC1/BLIP-II"/>
    <property type="match status" value="1"/>
</dbReference>
<sequence length="195" mass="21472">MESKGKQCERKEKDGQKVEDLDFYWLRSCFLAFKNAGVIKLGTGQLSNTSQPVRLQLDPRPPSDVSVSSLACGSRHTMVLLSNGRVYAFGNNFYAQLGYDFRKETYKENQTSPGLLSYLVHYHVTQVACGDKHTLFLFRDGTVSAVGHNTRGQIGDGGRQESVVPKPVELDAPAISVACGRDHNLVLTGELTFGD</sequence>
<dbReference type="Gene3D" id="2.130.10.30">
    <property type="entry name" value="Regulator of chromosome condensation 1/beta-lactamase-inhibitor protein II"/>
    <property type="match status" value="1"/>
</dbReference>
<dbReference type="InterPro" id="IPR000408">
    <property type="entry name" value="Reg_chr_condens"/>
</dbReference>
<feature type="repeat" description="RCC1" evidence="1">
    <location>
        <begin position="141"/>
        <end position="190"/>
    </location>
</feature>
<name>A0AAV4ABS6_9GAST</name>
<proteinExistence type="predicted"/>
<evidence type="ECO:0000256" key="1">
    <source>
        <dbReference type="PROSITE-ProRule" id="PRU00235"/>
    </source>
</evidence>
<dbReference type="EMBL" id="BLXT01003737">
    <property type="protein sequence ID" value="GFO04203.1"/>
    <property type="molecule type" value="Genomic_DNA"/>
</dbReference>